<evidence type="ECO:0000313" key="2">
    <source>
        <dbReference type="Proteomes" id="UP000276133"/>
    </source>
</evidence>
<protein>
    <submittedName>
        <fullName evidence="1">Uncharacterized protein</fullName>
    </submittedName>
</protein>
<gene>
    <name evidence="1" type="ORF">BpHYR1_020521</name>
</gene>
<dbReference type="AlphaFoldDB" id="A0A3M7RLF8"/>
<keyword evidence="2" id="KW-1185">Reference proteome</keyword>
<sequence length="70" mass="8145">MLNIRYGSAKTLQLNCAVEFNTCFLHYLLSKILQHFYEQRSDINTSTIKIEQTALNQDPALKLVPDLNRF</sequence>
<dbReference type="Proteomes" id="UP000276133">
    <property type="component" value="Unassembled WGS sequence"/>
</dbReference>
<dbReference type="EMBL" id="REGN01003131">
    <property type="protein sequence ID" value="RNA24386.1"/>
    <property type="molecule type" value="Genomic_DNA"/>
</dbReference>
<reference evidence="1 2" key="1">
    <citation type="journal article" date="2018" name="Sci. Rep.">
        <title>Genomic signatures of local adaptation to the degree of environmental predictability in rotifers.</title>
        <authorList>
            <person name="Franch-Gras L."/>
            <person name="Hahn C."/>
            <person name="Garcia-Roger E.M."/>
            <person name="Carmona M.J."/>
            <person name="Serra M."/>
            <person name="Gomez A."/>
        </authorList>
    </citation>
    <scope>NUCLEOTIDE SEQUENCE [LARGE SCALE GENOMIC DNA]</scope>
    <source>
        <strain evidence="1">HYR1</strain>
    </source>
</reference>
<name>A0A3M7RLF8_BRAPC</name>
<accession>A0A3M7RLF8</accession>
<evidence type="ECO:0000313" key="1">
    <source>
        <dbReference type="EMBL" id="RNA24386.1"/>
    </source>
</evidence>
<proteinExistence type="predicted"/>
<organism evidence="1 2">
    <name type="scientific">Brachionus plicatilis</name>
    <name type="common">Marine rotifer</name>
    <name type="synonym">Brachionus muelleri</name>
    <dbReference type="NCBI Taxonomy" id="10195"/>
    <lineage>
        <taxon>Eukaryota</taxon>
        <taxon>Metazoa</taxon>
        <taxon>Spiralia</taxon>
        <taxon>Gnathifera</taxon>
        <taxon>Rotifera</taxon>
        <taxon>Eurotatoria</taxon>
        <taxon>Monogononta</taxon>
        <taxon>Pseudotrocha</taxon>
        <taxon>Ploima</taxon>
        <taxon>Brachionidae</taxon>
        <taxon>Brachionus</taxon>
    </lineage>
</organism>
<comment type="caution">
    <text evidence="1">The sequence shown here is derived from an EMBL/GenBank/DDBJ whole genome shotgun (WGS) entry which is preliminary data.</text>
</comment>